<accession>A0A2A6RJ65</accession>
<keyword evidence="3" id="KW-1185">Reference proteome</keyword>
<dbReference type="Proteomes" id="UP000220527">
    <property type="component" value="Unassembled WGS sequence"/>
</dbReference>
<protein>
    <submittedName>
        <fullName evidence="2">Uncharacterized protein</fullName>
    </submittedName>
</protein>
<sequence>MPVEKRSYTYAQLGMLIGTCIGSGLSVLLLSNTGNAVYLIIAGARTAIGLVLGAGIDKYQKA</sequence>
<dbReference type="EMBL" id="NQWI01000044">
    <property type="protein sequence ID" value="PDW02993.1"/>
    <property type="molecule type" value="Genomic_DNA"/>
</dbReference>
<reference evidence="3" key="1">
    <citation type="submission" date="2017-08" db="EMBL/GenBank/DDBJ databases">
        <authorList>
            <person name="Grouzdev D.S."/>
            <person name="Gaisin V.A."/>
            <person name="Rysina M.S."/>
            <person name="Gorlenko V.M."/>
        </authorList>
    </citation>
    <scope>NUCLEOTIDE SEQUENCE [LARGE SCALE GENOMIC DNA]</scope>
    <source>
        <strain evidence="3">Kir15-3F</strain>
    </source>
</reference>
<name>A0A2A6RJ65_9CHLR</name>
<evidence type="ECO:0000256" key="1">
    <source>
        <dbReference type="SAM" id="Phobius"/>
    </source>
</evidence>
<keyword evidence="1" id="KW-1133">Transmembrane helix</keyword>
<comment type="caution">
    <text evidence="2">The sequence shown here is derived from an EMBL/GenBank/DDBJ whole genome shotgun (WGS) entry which is preliminary data.</text>
</comment>
<organism evidence="2 3">
    <name type="scientific">Candidatus Viridilinea mediisalina</name>
    <dbReference type="NCBI Taxonomy" id="2024553"/>
    <lineage>
        <taxon>Bacteria</taxon>
        <taxon>Bacillati</taxon>
        <taxon>Chloroflexota</taxon>
        <taxon>Chloroflexia</taxon>
        <taxon>Chloroflexales</taxon>
        <taxon>Chloroflexineae</taxon>
        <taxon>Oscillochloridaceae</taxon>
        <taxon>Candidatus Viridilinea</taxon>
    </lineage>
</organism>
<dbReference type="AlphaFoldDB" id="A0A2A6RJ65"/>
<feature type="transmembrane region" description="Helical" evidence="1">
    <location>
        <begin position="12"/>
        <end position="30"/>
    </location>
</feature>
<keyword evidence="1" id="KW-0812">Transmembrane</keyword>
<feature type="transmembrane region" description="Helical" evidence="1">
    <location>
        <begin position="36"/>
        <end position="56"/>
    </location>
</feature>
<keyword evidence="1" id="KW-0472">Membrane</keyword>
<proteinExistence type="predicted"/>
<evidence type="ECO:0000313" key="2">
    <source>
        <dbReference type="EMBL" id="PDW02993.1"/>
    </source>
</evidence>
<gene>
    <name evidence="2" type="ORF">CJ255_11020</name>
</gene>
<evidence type="ECO:0000313" key="3">
    <source>
        <dbReference type="Proteomes" id="UP000220527"/>
    </source>
</evidence>